<reference evidence="3 4" key="1">
    <citation type="journal article" date="2018" name="BMC Genomics">
        <title>The genome of Naegleria lovaniensis, the basis for a comparative approach to unravel pathogenicity factors of the human pathogenic amoeba N. fowleri.</title>
        <authorList>
            <person name="Liechti N."/>
            <person name="Schurch N."/>
            <person name="Bruggmann R."/>
            <person name="Wittwer M."/>
        </authorList>
    </citation>
    <scope>NUCLEOTIDE SEQUENCE [LARGE SCALE GENOMIC DNA]</scope>
    <source>
        <strain evidence="3 4">ATCC 30569</strain>
    </source>
</reference>
<name>A0AA88GI68_NAELO</name>
<feature type="region of interest" description="Disordered" evidence="1">
    <location>
        <begin position="1"/>
        <end position="27"/>
    </location>
</feature>
<evidence type="ECO:0000313" key="3">
    <source>
        <dbReference type="EMBL" id="KAG2381421.1"/>
    </source>
</evidence>
<dbReference type="GeneID" id="68098864"/>
<dbReference type="Pfam" id="PF13325">
    <property type="entry name" value="MCRS_N"/>
    <property type="match status" value="1"/>
</dbReference>
<dbReference type="InterPro" id="IPR025999">
    <property type="entry name" value="MCRS_N"/>
</dbReference>
<sequence length="450" mass="50765">MTSIANSSTPSSSSSTNGATNTDSSCTSRTHKLSKFYKWCPHDDYLLVKAVERGMSAEEIRGTIKFERAFTIEEITQRWLAILYDPMIAQTTAKHLVVLQNLKNYKRVPWSSEENQIIFKEAEVHQDVPLNFELIYDKYRDCFHPSRCPKTLEAHYQRMRRKGIIREHLAKSGGTLASTAVPQAISSTSANVGDDMDEDFYENKSFSDVEKEILNAPLSNDLEMRAQNMYTIENKVAEKNELKKIHKMEKESDVDEEVKDAKKIKLNLTEEDVIAIFDGMQTKLPVRKSISVIGRKNSSHPVDIDLSMESEDIGKISRKQAILTLTYSIEEKPAVKTIVATGQSDNNLERIAEVEDLSGSVDESNSKRVMFNFILKNVGKRSILVNGQPVESGCEAAVPHQSLVQFPGGLKFVFKWITSGCERWYQFNKASLESNANTLPTSASEDKMIE</sequence>
<proteinExistence type="predicted"/>
<accession>A0AA88GI68</accession>
<protein>
    <recommendedName>
        <fullName evidence="2">Microspherule protein N-terminal domain-containing protein</fullName>
    </recommendedName>
</protein>
<dbReference type="AlphaFoldDB" id="A0AA88GI68"/>
<dbReference type="PANTHER" id="PTHR13233:SF0">
    <property type="entry name" value="MICROSPHERULE PROTEIN 1"/>
    <property type="match status" value="1"/>
</dbReference>
<comment type="caution">
    <text evidence="3">The sequence shown here is derived from an EMBL/GenBank/DDBJ whole genome shotgun (WGS) entry which is preliminary data.</text>
</comment>
<dbReference type="GO" id="GO:0031011">
    <property type="term" value="C:Ino80 complex"/>
    <property type="evidence" value="ECO:0007669"/>
    <property type="project" value="InterPro"/>
</dbReference>
<dbReference type="EMBL" id="PYSW02000027">
    <property type="protein sequence ID" value="KAG2381421.1"/>
    <property type="molecule type" value="Genomic_DNA"/>
</dbReference>
<organism evidence="3 4">
    <name type="scientific">Naegleria lovaniensis</name>
    <name type="common">Amoeba</name>
    <dbReference type="NCBI Taxonomy" id="51637"/>
    <lineage>
        <taxon>Eukaryota</taxon>
        <taxon>Discoba</taxon>
        <taxon>Heterolobosea</taxon>
        <taxon>Tetramitia</taxon>
        <taxon>Eutetramitia</taxon>
        <taxon>Vahlkampfiidae</taxon>
        <taxon>Naegleria</taxon>
    </lineage>
</organism>
<feature type="compositionally biased region" description="Low complexity" evidence="1">
    <location>
        <begin position="1"/>
        <end position="25"/>
    </location>
</feature>
<dbReference type="RefSeq" id="XP_044547101.1">
    <property type="nucleotide sequence ID" value="XM_044696268.1"/>
</dbReference>
<dbReference type="GO" id="GO:0071339">
    <property type="term" value="C:MLL1 complex"/>
    <property type="evidence" value="ECO:0007669"/>
    <property type="project" value="InterPro"/>
</dbReference>
<dbReference type="InterPro" id="IPR037912">
    <property type="entry name" value="MCRS1"/>
</dbReference>
<evidence type="ECO:0000313" key="4">
    <source>
        <dbReference type="Proteomes" id="UP000816034"/>
    </source>
</evidence>
<dbReference type="GO" id="GO:0044545">
    <property type="term" value="C:NSL complex"/>
    <property type="evidence" value="ECO:0007669"/>
    <property type="project" value="TreeGrafter"/>
</dbReference>
<evidence type="ECO:0000256" key="1">
    <source>
        <dbReference type="SAM" id="MobiDB-lite"/>
    </source>
</evidence>
<dbReference type="GO" id="GO:0002151">
    <property type="term" value="F:G-quadruplex RNA binding"/>
    <property type="evidence" value="ECO:0007669"/>
    <property type="project" value="InterPro"/>
</dbReference>
<dbReference type="GO" id="GO:0045944">
    <property type="term" value="P:positive regulation of transcription by RNA polymerase II"/>
    <property type="evidence" value="ECO:0007669"/>
    <property type="project" value="TreeGrafter"/>
</dbReference>
<keyword evidence="4" id="KW-1185">Reference proteome</keyword>
<dbReference type="Proteomes" id="UP000816034">
    <property type="component" value="Unassembled WGS sequence"/>
</dbReference>
<feature type="domain" description="Microspherule protein N-terminal" evidence="2">
    <location>
        <begin position="38"/>
        <end position="243"/>
    </location>
</feature>
<gene>
    <name evidence="3" type="ORF">C9374_006410</name>
</gene>
<dbReference type="PANTHER" id="PTHR13233">
    <property type="entry name" value="MICROSPHERULE PROTEIN 1"/>
    <property type="match status" value="1"/>
</dbReference>
<evidence type="ECO:0000259" key="2">
    <source>
        <dbReference type="Pfam" id="PF13325"/>
    </source>
</evidence>